<feature type="compositionally biased region" description="Polar residues" evidence="1">
    <location>
        <begin position="172"/>
        <end position="181"/>
    </location>
</feature>
<dbReference type="Proteomes" id="UP000053593">
    <property type="component" value="Unassembled WGS sequence"/>
</dbReference>
<dbReference type="EMBL" id="KN834845">
    <property type="protein sequence ID" value="KIK52295.1"/>
    <property type="molecule type" value="Genomic_DNA"/>
</dbReference>
<evidence type="ECO:0000256" key="2">
    <source>
        <dbReference type="SAM" id="SignalP"/>
    </source>
</evidence>
<dbReference type="HOGENOM" id="CLU_083070_0_0_1"/>
<proteinExistence type="predicted"/>
<evidence type="ECO:0000313" key="4">
    <source>
        <dbReference type="Proteomes" id="UP000053593"/>
    </source>
</evidence>
<organism evidence="3 4">
    <name type="scientific">Collybiopsis luxurians FD-317 M1</name>
    <dbReference type="NCBI Taxonomy" id="944289"/>
    <lineage>
        <taxon>Eukaryota</taxon>
        <taxon>Fungi</taxon>
        <taxon>Dikarya</taxon>
        <taxon>Basidiomycota</taxon>
        <taxon>Agaricomycotina</taxon>
        <taxon>Agaricomycetes</taxon>
        <taxon>Agaricomycetidae</taxon>
        <taxon>Agaricales</taxon>
        <taxon>Marasmiineae</taxon>
        <taxon>Omphalotaceae</taxon>
        <taxon>Collybiopsis</taxon>
        <taxon>Collybiopsis luxurians</taxon>
    </lineage>
</organism>
<sequence length="198" mass="20517">MRSFFALVALVTAATAVYIRDDSGSVAASLTASNHFGAPNAPQVAGATPGWYFGDHPASANGAPWLKDPALCASLAAAPHAIQCPGFGTVRARATTPPTPTYALVFQNLTKAIEAPDYLTFGLVDTDTDCQAVCTSVTGCVFINAYHDVNGQNGSPLLTCALYSKTHNATQATNAGGQTQPDGKIDFITNSDGYNRTA</sequence>
<evidence type="ECO:0000313" key="3">
    <source>
        <dbReference type="EMBL" id="KIK52295.1"/>
    </source>
</evidence>
<protein>
    <recommendedName>
        <fullName evidence="5">Fruit-body specific protein a</fullName>
    </recommendedName>
</protein>
<reference evidence="3 4" key="1">
    <citation type="submission" date="2014-04" db="EMBL/GenBank/DDBJ databases">
        <title>Evolutionary Origins and Diversification of the Mycorrhizal Mutualists.</title>
        <authorList>
            <consortium name="DOE Joint Genome Institute"/>
            <consortium name="Mycorrhizal Genomics Consortium"/>
            <person name="Kohler A."/>
            <person name="Kuo A."/>
            <person name="Nagy L.G."/>
            <person name="Floudas D."/>
            <person name="Copeland A."/>
            <person name="Barry K.W."/>
            <person name="Cichocki N."/>
            <person name="Veneault-Fourrey C."/>
            <person name="LaButti K."/>
            <person name="Lindquist E.A."/>
            <person name="Lipzen A."/>
            <person name="Lundell T."/>
            <person name="Morin E."/>
            <person name="Murat C."/>
            <person name="Riley R."/>
            <person name="Ohm R."/>
            <person name="Sun H."/>
            <person name="Tunlid A."/>
            <person name="Henrissat B."/>
            <person name="Grigoriev I.V."/>
            <person name="Hibbett D.S."/>
            <person name="Martin F."/>
        </authorList>
    </citation>
    <scope>NUCLEOTIDE SEQUENCE [LARGE SCALE GENOMIC DNA]</scope>
    <source>
        <strain evidence="3 4">FD-317 M1</strain>
    </source>
</reference>
<evidence type="ECO:0008006" key="5">
    <source>
        <dbReference type="Google" id="ProtNLM"/>
    </source>
</evidence>
<feature type="region of interest" description="Disordered" evidence="1">
    <location>
        <begin position="172"/>
        <end position="198"/>
    </location>
</feature>
<keyword evidence="4" id="KW-1185">Reference proteome</keyword>
<feature type="signal peptide" evidence="2">
    <location>
        <begin position="1"/>
        <end position="16"/>
    </location>
</feature>
<feature type="compositionally biased region" description="Polar residues" evidence="1">
    <location>
        <begin position="188"/>
        <end position="198"/>
    </location>
</feature>
<gene>
    <name evidence="3" type="ORF">GYMLUDRAFT_49999</name>
</gene>
<name>A0A0D0APR8_9AGAR</name>
<dbReference type="OrthoDB" id="271448at2759"/>
<evidence type="ECO:0000256" key="1">
    <source>
        <dbReference type="SAM" id="MobiDB-lite"/>
    </source>
</evidence>
<dbReference type="AlphaFoldDB" id="A0A0D0APR8"/>
<feature type="chain" id="PRO_5002207290" description="Fruit-body specific protein a" evidence="2">
    <location>
        <begin position="17"/>
        <end position="198"/>
    </location>
</feature>
<accession>A0A0D0APR8</accession>
<keyword evidence="2" id="KW-0732">Signal</keyword>